<dbReference type="CDD" id="cd12726">
    <property type="entry name" value="RRM2_CPEB2_like"/>
    <property type="match status" value="1"/>
</dbReference>
<reference evidence="12" key="1">
    <citation type="submission" date="2022-11" db="UniProtKB">
        <authorList>
            <consortium name="WormBaseParasite"/>
        </authorList>
    </citation>
    <scope>IDENTIFICATION</scope>
</reference>
<dbReference type="GO" id="GO:0030154">
    <property type="term" value="P:cell differentiation"/>
    <property type="evidence" value="ECO:0007669"/>
    <property type="project" value="UniProtKB-KW"/>
</dbReference>
<dbReference type="GO" id="GO:0005634">
    <property type="term" value="C:nucleus"/>
    <property type="evidence" value="ECO:0007669"/>
    <property type="project" value="TreeGrafter"/>
</dbReference>
<dbReference type="CDD" id="cd12724">
    <property type="entry name" value="RRM1_CPEB2_like"/>
    <property type="match status" value="1"/>
</dbReference>
<evidence type="ECO:0000313" key="11">
    <source>
        <dbReference type="Proteomes" id="UP000887581"/>
    </source>
</evidence>
<dbReference type="Pfam" id="PF00076">
    <property type="entry name" value="RRM_1"/>
    <property type="match status" value="1"/>
</dbReference>
<feature type="region of interest" description="Disordered" evidence="9">
    <location>
        <begin position="48"/>
        <end position="76"/>
    </location>
</feature>
<evidence type="ECO:0000313" key="12">
    <source>
        <dbReference type="WBParaSite" id="sdigi.contig483.g8596.t1"/>
    </source>
</evidence>
<feature type="domain" description="RRM" evidence="10">
    <location>
        <begin position="278"/>
        <end position="349"/>
    </location>
</feature>
<comment type="function">
    <text evidence="5">Cytoplasmic polyadenylation element binding protein that binds to and regulates the translation of specific mRNAs. Essential for progression through meiosis. Involved in spermatogenesis.</text>
</comment>
<evidence type="ECO:0000259" key="10">
    <source>
        <dbReference type="PROSITE" id="PS50102"/>
    </source>
</evidence>
<protein>
    <recommendedName>
        <fullName evidence="7">Cytoplasmic polyadenylation element-binding protein 1</fullName>
    </recommendedName>
</protein>
<dbReference type="InterPro" id="IPR034819">
    <property type="entry name" value="CPEB"/>
</dbReference>
<dbReference type="Pfam" id="PF16367">
    <property type="entry name" value="RRM_7"/>
    <property type="match status" value="1"/>
</dbReference>
<accession>A0A915Q2A1</accession>
<dbReference type="GO" id="GO:2000766">
    <property type="term" value="P:negative regulation of cytoplasmic translation"/>
    <property type="evidence" value="ECO:0007669"/>
    <property type="project" value="TreeGrafter"/>
</dbReference>
<dbReference type="CDD" id="cd19757">
    <property type="entry name" value="Bbox1"/>
    <property type="match status" value="1"/>
</dbReference>
<dbReference type="FunFam" id="4.10.640.40:FF:000001">
    <property type="entry name" value="Cytoplasmic polyadenylation element-binding 2 isoform X2"/>
    <property type="match status" value="1"/>
</dbReference>
<dbReference type="WBParaSite" id="sdigi.contig483.g8596.t1">
    <property type="protein sequence ID" value="sdigi.contig483.g8596.t1"/>
    <property type="gene ID" value="sdigi.contig483.g8596"/>
</dbReference>
<dbReference type="InterPro" id="IPR038446">
    <property type="entry name" value="CEBP_ZZ_sf"/>
</dbReference>
<dbReference type="InterPro" id="IPR035979">
    <property type="entry name" value="RBD_domain_sf"/>
</dbReference>
<dbReference type="Pfam" id="PF16366">
    <property type="entry name" value="CEBP_ZZ"/>
    <property type="match status" value="1"/>
</dbReference>
<dbReference type="Proteomes" id="UP000887581">
    <property type="component" value="Unplaced"/>
</dbReference>
<dbReference type="Gene3D" id="4.10.640.40">
    <property type="entry name" value="Cytoplasmic polyadenylation element-binding protein, ZZ domain"/>
    <property type="match status" value="1"/>
</dbReference>
<dbReference type="PANTHER" id="PTHR12566">
    <property type="entry name" value="CYTOPLASMIC POLYADENYLATION ELEMENT BINDING PROTEIN CPEB"/>
    <property type="match status" value="1"/>
</dbReference>
<dbReference type="InterPro" id="IPR000504">
    <property type="entry name" value="RRM_dom"/>
</dbReference>
<dbReference type="SMART" id="SM00360">
    <property type="entry name" value="RRM"/>
    <property type="match status" value="2"/>
</dbReference>
<evidence type="ECO:0000256" key="4">
    <source>
        <dbReference type="ARBA" id="ARBA00022884"/>
    </source>
</evidence>
<keyword evidence="11" id="KW-1185">Reference proteome</keyword>
<sequence>MMALKGDLRRRFAMMNRMQRPSFPNNPSLRRSTFPVSSLVLNPRVSSTDLRIPSANPRSPKSLSDGSTTNSSSSCASSLQHLFHGGSMLKFSEKNDNNNGSDCSALVTRDQIYQAVSSWSPTSVINSNGKIETNERRQTTTRNPGVPSTPEAYFIMDESLEIFARKVFVGGLPIDVTEDEITSTFSQFGPVLVDWPRRPDTGVKERSTTRYMTGYVFLVFEDERSVQLLVSRCHKEDDKYYLFVSSPTMRDKPVQVRPWRLDDMEFMLREDLPLNPRRTIFIGGVPRPTKAQELARVLDHLYGSVCYVGIDIDPELKYPKGAARVTFTTEQSFTAAISGRFVHIPHADMSKRVEIKPYVMDEQMCDECEGIECSGRYAPYFCGDAICLQYYCETCWDCYHYGEYSDEKKASHKPLVRIGDQTKLLPHPPHHNHLSNNKPLSATVVDCCHHIDGPACFTSRCMQHY</sequence>
<keyword evidence="1" id="KW-0677">Repeat</keyword>
<dbReference type="SUPFAM" id="SSF54928">
    <property type="entry name" value="RNA-binding domain, RBD"/>
    <property type="match status" value="1"/>
</dbReference>
<name>A0A915Q2A1_9BILA</name>
<dbReference type="InterPro" id="IPR032296">
    <property type="entry name" value="CEBP_ZZ"/>
</dbReference>
<evidence type="ECO:0000256" key="5">
    <source>
        <dbReference type="ARBA" id="ARBA00058170"/>
    </source>
</evidence>
<evidence type="ECO:0000256" key="8">
    <source>
        <dbReference type="PROSITE-ProRule" id="PRU00176"/>
    </source>
</evidence>
<keyword evidence="2" id="KW-0221">Differentiation</keyword>
<dbReference type="GO" id="GO:0005737">
    <property type="term" value="C:cytoplasm"/>
    <property type="evidence" value="ECO:0007669"/>
    <property type="project" value="TreeGrafter"/>
</dbReference>
<keyword evidence="3" id="KW-0744">Spermatogenesis</keyword>
<feature type="domain" description="RRM" evidence="10">
    <location>
        <begin position="165"/>
        <end position="261"/>
    </location>
</feature>
<dbReference type="AlphaFoldDB" id="A0A915Q2A1"/>
<dbReference type="GO" id="GO:0003730">
    <property type="term" value="F:mRNA 3'-UTR binding"/>
    <property type="evidence" value="ECO:0007669"/>
    <property type="project" value="InterPro"/>
</dbReference>
<dbReference type="GO" id="GO:0043005">
    <property type="term" value="C:neuron projection"/>
    <property type="evidence" value="ECO:0007669"/>
    <property type="project" value="TreeGrafter"/>
</dbReference>
<dbReference type="GO" id="GO:0000900">
    <property type="term" value="F:mRNA regulatory element binding translation repressor activity"/>
    <property type="evidence" value="ECO:0007669"/>
    <property type="project" value="TreeGrafter"/>
</dbReference>
<evidence type="ECO:0000256" key="2">
    <source>
        <dbReference type="ARBA" id="ARBA00022782"/>
    </source>
</evidence>
<dbReference type="PROSITE" id="PS50102">
    <property type="entry name" value="RRM"/>
    <property type="match status" value="2"/>
</dbReference>
<dbReference type="FunFam" id="3.30.70.330:FF:001423">
    <property type="entry name" value="Feminization Of Germline"/>
    <property type="match status" value="1"/>
</dbReference>
<dbReference type="Gene3D" id="3.30.70.330">
    <property type="match status" value="2"/>
</dbReference>
<organism evidence="11 12">
    <name type="scientific">Setaria digitata</name>
    <dbReference type="NCBI Taxonomy" id="48799"/>
    <lineage>
        <taxon>Eukaryota</taxon>
        <taxon>Metazoa</taxon>
        <taxon>Ecdysozoa</taxon>
        <taxon>Nematoda</taxon>
        <taxon>Chromadorea</taxon>
        <taxon>Rhabditida</taxon>
        <taxon>Spirurina</taxon>
        <taxon>Spiruromorpha</taxon>
        <taxon>Filarioidea</taxon>
        <taxon>Setariidae</taxon>
        <taxon>Setaria</taxon>
    </lineage>
</organism>
<evidence type="ECO:0000256" key="3">
    <source>
        <dbReference type="ARBA" id="ARBA00022871"/>
    </source>
</evidence>
<dbReference type="GO" id="GO:0043022">
    <property type="term" value="F:ribosome binding"/>
    <property type="evidence" value="ECO:0007669"/>
    <property type="project" value="TreeGrafter"/>
</dbReference>
<evidence type="ECO:0000256" key="1">
    <source>
        <dbReference type="ARBA" id="ARBA00022737"/>
    </source>
</evidence>
<dbReference type="GO" id="GO:0007283">
    <property type="term" value="P:spermatogenesis"/>
    <property type="evidence" value="ECO:0007669"/>
    <property type="project" value="UniProtKB-KW"/>
</dbReference>
<evidence type="ECO:0000256" key="6">
    <source>
        <dbReference type="ARBA" id="ARBA00065903"/>
    </source>
</evidence>
<evidence type="ECO:0000256" key="9">
    <source>
        <dbReference type="SAM" id="MobiDB-lite"/>
    </source>
</evidence>
<keyword evidence="4 8" id="KW-0694">RNA-binding</keyword>
<comment type="subunit">
    <text evidence="6">Interacts with fbf-1.</text>
</comment>
<feature type="compositionally biased region" description="Low complexity" evidence="9">
    <location>
        <begin position="62"/>
        <end position="76"/>
    </location>
</feature>
<proteinExistence type="predicted"/>
<dbReference type="GO" id="GO:0045202">
    <property type="term" value="C:synapse"/>
    <property type="evidence" value="ECO:0007669"/>
    <property type="project" value="TreeGrafter"/>
</dbReference>
<dbReference type="PANTHER" id="PTHR12566:SF17">
    <property type="entry name" value="CYTOPLASMIC POLYADENYLATION ELEMENT-BINDING PROTEIN 1"/>
    <property type="match status" value="1"/>
</dbReference>
<dbReference type="InterPro" id="IPR012677">
    <property type="entry name" value="Nucleotide-bd_a/b_plait_sf"/>
</dbReference>
<evidence type="ECO:0000256" key="7">
    <source>
        <dbReference type="ARBA" id="ARBA00070028"/>
    </source>
</evidence>
<dbReference type="GO" id="GO:0008135">
    <property type="term" value="F:translation factor activity, RNA binding"/>
    <property type="evidence" value="ECO:0007669"/>
    <property type="project" value="TreeGrafter"/>
</dbReference>